<evidence type="ECO:0000313" key="2">
    <source>
        <dbReference type="EMBL" id="KAF1944375.1"/>
    </source>
</evidence>
<organism evidence="2 3">
    <name type="scientific">Clathrospora elynae</name>
    <dbReference type="NCBI Taxonomy" id="706981"/>
    <lineage>
        <taxon>Eukaryota</taxon>
        <taxon>Fungi</taxon>
        <taxon>Dikarya</taxon>
        <taxon>Ascomycota</taxon>
        <taxon>Pezizomycotina</taxon>
        <taxon>Dothideomycetes</taxon>
        <taxon>Pleosporomycetidae</taxon>
        <taxon>Pleosporales</taxon>
        <taxon>Diademaceae</taxon>
        <taxon>Clathrospora</taxon>
    </lineage>
</organism>
<reference evidence="2" key="1">
    <citation type="journal article" date="2020" name="Stud. Mycol.">
        <title>101 Dothideomycetes genomes: a test case for predicting lifestyles and emergence of pathogens.</title>
        <authorList>
            <person name="Haridas S."/>
            <person name="Albert R."/>
            <person name="Binder M."/>
            <person name="Bloem J."/>
            <person name="Labutti K."/>
            <person name="Salamov A."/>
            <person name="Andreopoulos B."/>
            <person name="Baker S."/>
            <person name="Barry K."/>
            <person name="Bills G."/>
            <person name="Bluhm B."/>
            <person name="Cannon C."/>
            <person name="Castanera R."/>
            <person name="Culley D."/>
            <person name="Daum C."/>
            <person name="Ezra D."/>
            <person name="Gonzalez J."/>
            <person name="Henrissat B."/>
            <person name="Kuo A."/>
            <person name="Liang C."/>
            <person name="Lipzen A."/>
            <person name="Lutzoni F."/>
            <person name="Magnuson J."/>
            <person name="Mondo S."/>
            <person name="Nolan M."/>
            <person name="Ohm R."/>
            <person name="Pangilinan J."/>
            <person name="Park H.-J."/>
            <person name="Ramirez L."/>
            <person name="Alfaro M."/>
            <person name="Sun H."/>
            <person name="Tritt A."/>
            <person name="Yoshinaga Y."/>
            <person name="Zwiers L.-H."/>
            <person name="Turgeon B."/>
            <person name="Goodwin S."/>
            <person name="Spatafora J."/>
            <person name="Crous P."/>
            <person name="Grigoriev I."/>
        </authorList>
    </citation>
    <scope>NUCLEOTIDE SEQUENCE</scope>
    <source>
        <strain evidence="2">CBS 161.51</strain>
    </source>
</reference>
<keyword evidence="3" id="KW-1185">Reference proteome</keyword>
<dbReference type="Proteomes" id="UP000800038">
    <property type="component" value="Unassembled WGS sequence"/>
</dbReference>
<dbReference type="EMBL" id="ML976017">
    <property type="protein sequence ID" value="KAF1944375.1"/>
    <property type="molecule type" value="Genomic_DNA"/>
</dbReference>
<sequence length="300" mass="33865">MQYLLHAPRHTTIFATSSGSIPCFLRRQHYWAGVKTERQELPEYISTSCIRELEDGTVEIDKNVFDGEQMAGESRSLLRRDGFVEPDMLKVATSQLLQTTKLCNVRSRLVYLRHSLHSTTHPKLRKPPSPPPPAPPLPPPPLPRLPHTGSHGQQTSKISTKKMPYILVPSIRPPRSIPISQRPTWGHFTTSNRSIAHFLHSHGWRIKHLSSSRSSTLVSHIFSCSGVLELHDYGFTINYGVFSGASAPDRTKGILMWYVSERFEAEDGEGDVKLNVAGSMKEGNMEEEEEEEEEDEDEES</sequence>
<feature type="compositionally biased region" description="Basic residues" evidence="1">
    <location>
        <begin position="117"/>
        <end position="126"/>
    </location>
</feature>
<proteinExistence type="predicted"/>
<evidence type="ECO:0000256" key="1">
    <source>
        <dbReference type="SAM" id="MobiDB-lite"/>
    </source>
</evidence>
<dbReference type="AlphaFoldDB" id="A0A6A5SUP9"/>
<protein>
    <submittedName>
        <fullName evidence="2">Uncharacterized protein</fullName>
    </submittedName>
</protein>
<feature type="compositionally biased region" description="Acidic residues" evidence="1">
    <location>
        <begin position="285"/>
        <end position="300"/>
    </location>
</feature>
<feature type="region of interest" description="Disordered" evidence="1">
    <location>
        <begin position="117"/>
        <end position="159"/>
    </location>
</feature>
<accession>A0A6A5SUP9</accession>
<evidence type="ECO:0000313" key="3">
    <source>
        <dbReference type="Proteomes" id="UP000800038"/>
    </source>
</evidence>
<dbReference type="OrthoDB" id="3798240at2759"/>
<gene>
    <name evidence="2" type="ORF">EJ02DRAFT_510277</name>
</gene>
<feature type="region of interest" description="Disordered" evidence="1">
    <location>
        <begin position="270"/>
        <end position="300"/>
    </location>
</feature>
<feature type="compositionally biased region" description="Pro residues" evidence="1">
    <location>
        <begin position="127"/>
        <end position="144"/>
    </location>
</feature>
<name>A0A6A5SUP9_9PLEO</name>